<evidence type="ECO:0000313" key="1">
    <source>
        <dbReference type="EMBL" id="RZC43240.1"/>
    </source>
</evidence>
<proteinExistence type="predicted"/>
<organism evidence="1 2">
    <name type="scientific">Asbolus verrucosus</name>
    <name type="common">Desert ironclad beetle</name>
    <dbReference type="NCBI Taxonomy" id="1661398"/>
    <lineage>
        <taxon>Eukaryota</taxon>
        <taxon>Metazoa</taxon>
        <taxon>Ecdysozoa</taxon>
        <taxon>Arthropoda</taxon>
        <taxon>Hexapoda</taxon>
        <taxon>Insecta</taxon>
        <taxon>Pterygota</taxon>
        <taxon>Neoptera</taxon>
        <taxon>Endopterygota</taxon>
        <taxon>Coleoptera</taxon>
        <taxon>Polyphaga</taxon>
        <taxon>Cucujiformia</taxon>
        <taxon>Tenebrionidae</taxon>
        <taxon>Pimeliinae</taxon>
        <taxon>Asbolus</taxon>
    </lineage>
</organism>
<keyword evidence="2" id="KW-1185">Reference proteome</keyword>
<dbReference type="Proteomes" id="UP000292052">
    <property type="component" value="Unassembled WGS sequence"/>
</dbReference>
<evidence type="ECO:0000313" key="2">
    <source>
        <dbReference type="Proteomes" id="UP000292052"/>
    </source>
</evidence>
<gene>
    <name evidence="1" type="ORF">BDFB_010745</name>
</gene>
<dbReference type="EMBL" id="QDEB01000943">
    <property type="protein sequence ID" value="RZC43240.1"/>
    <property type="molecule type" value="Genomic_DNA"/>
</dbReference>
<name>A0A482WDJ8_ASBVE</name>
<reference evidence="1 2" key="1">
    <citation type="submission" date="2017-03" db="EMBL/GenBank/DDBJ databases">
        <title>Genome of the blue death feigning beetle - Asbolus verrucosus.</title>
        <authorList>
            <person name="Rider S.D."/>
        </authorList>
    </citation>
    <scope>NUCLEOTIDE SEQUENCE [LARGE SCALE GENOMIC DNA]</scope>
    <source>
        <strain evidence="1">Butters</strain>
        <tissue evidence="1">Head and leg muscle</tissue>
    </source>
</reference>
<sequence length="11" mass="1397">MYRNSVDRKVE</sequence>
<protein>
    <submittedName>
        <fullName evidence="1">Uncharacterized protein</fullName>
    </submittedName>
</protein>
<accession>A0A482WDJ8</accession>
<comment type="caution">
    <text evidence="1">The sequence shown here is derived from an EMBL/GenBank/DDBJ whole genome shotgun (WGS) entry which is preliminary data.</text>
</comment>